<keyword evidence="4 8" id="KW-0812">Transmembrane</keyword>
<dbReference type="InterPro" id="IPR036259">
    <property type="entry name" value="MFS_trans_sf"/>
</dbReference>
<feature type="compositionally biased region" description="Gly residues" evidence="7">
    <location>
        <begin position="201"/>
        <end position="222"/>
    </location>
</feature>
<evidence type="ECO:0000256" key="4">
    <source>
        <dbReference type="ARBA" id="ARBA00022692"/>
    </source>
</evidence>
<dbReference type="InterPro" id="IPR020846">
    <property type="entry name" value="MFS_dom"/>
</dbReference>
<evidence type="ECO:0000256" key="2">
    <source>
        <dbReference type="ARBA" id="ARBA00022448"/>
    </source>
</evidence>
<feature type="transmembrane region" description="Helical" evidence="8">
    <location>
        <begin position="153"/>
        <end position="186"/>
    </location>
</feature>
<keyword evidence="5 8" id="KW-1133">Transmembrane helix</keyword>
<protein>
    <submittedName>
        <fullName evidence="10">MFS transporter</fullName>
    </submittedName>
</protein>
<comment type="subcellular location">
    <subcellularLocation>
        <location evidence="1">Cell membrane</location>
        <topology evidence="1">Multi-pass membrane protein</topology>
    </subcellularLocation>
</comment>
<evidence type="ECO:0000313" key="11">
    <source>
        <dbReference type="Proteomes" id="UP000831775"/>
    </source>
</evidence>
<keyword evidence="2" id="KW-0813">Transport</keyword>
<reference evidence="10 11" key="1">
    <citation type="submission" date="2022-04" db="EMBL/GenBank/DDBJ databases">
        <title>Leucobacter sp. isolated from rhizosphere of onion.</title>
        <authorList>
            <person name="Won M."/>
            <person name="Lee C.-M."/>
            <person name="Woen H.-Y."/>
            <person name="Kwon S.-W."/>
        </authorList>
    </citation>
    <scope>NUCLEOTIDE SEQUENCE [LARGE SCALE GENOMIC DNA]</scope>
    <source>
        <strain evidence="10 11">H25R-14</strain>
    </source>
</reference>
<organism evidence="10 11">
    <name type="scientific">Leucobacter rhizosphaerae</name>
    <dbReference type="NCBI Taxonomy" id="2932245"/>
    <lineage>
        <taxon>Bacteria</taxon>
        <taxon>Bacillati</taxon>
        <taxon>Actinomycetota</taxon>
        <taxon>Actinomycetes</taxon>
        <taxon>Micrococcales</taxon>
        <taxon>Microbacteriaceae</taxon>
        <taxon>Leucobacter</taxon>
    </lineage>
</organism>
<evidence type="ECO:0000313" key="10">
    <source>
        <dbReference type="EMBL" id="UOQ59015.1"/>
    </source>
</evidence>
<feature type="transmembrane region" description="Helical" evidence="8">
    <location>
        <begin position="101"/>
        <end position="119"/>
    </location>
</feature>
<dbReference type="SUPFAM" id="SSF103473">
    <property type="entry name" value="MFS general substrate transporter"/>
    <property type="match status" value="1"/>
</dbReference>
<feature type="region of interest" description="Disordered" evidence="7">
    <location>
        <begin position="196"/>
        <end position="228"/>
    </location>
</feature>
<feature type="transmembrane region" description="Helical" evidence="8">
    <location>
        <begin position="312"/>
        <end position="332"/>
    </location>
</feature>
<gene>
    <name evidence="10" type="ORF">MUN76_08025</name>
</gene>
<feature type="transmembrane region" description="Helical" evidence="8">
    <location>
        <begin position="21"/>
        <end position="43"/>
    </location>
</feature>
<keyword evidence="3" id="KW-1003">Cell membrane</keyword>
<dbReference type="Gene3D" id="1.20.1250.20">
    <property type="entry name" value="MFS general substrate transporter like domains"/>
    <property type="match status" value="2"/>
</dbReference>
<dbReference type="PANTHER" id="PTHR23517">
    <property type="entry name" value="RESISTANCE PROTEIN MDTM, PUTATIVE-RELATED-RELATED"/>
    <property type="match status" value="1"/>
</dbReference>
<dbReference type="Pfam" id="PF07690">
    <property type="entry name" value="MFS_1"/>
    <property type="match status" value="1"/>
</dbReference>
<evidence type="ECO:0000259" key="9">
    <source>
        <dbReference type="PROSITE" id="PS50850"/>
    </source>
</evidence>
<dbReference type="PROSITE" id="PS50850">
    <property type="entry name" value="MFS"/>
    <property type="match status" value="1"/>
</dbReference>
<dbReference type="InterPro" id="IPR050171">
    <property type="entry name" value="MFS_Transporters"/>
</dbReference>
<proteinExistence type="predicted"/>
<keyword evidence="11" id="KW-1185">Reference proteome</keyword>
<dbReference type="EMBL" id="CP095043">
    <property type="protein sequence ID" value="UOQ59015.1"/>
    <property type="molecule type" value="Genomic_DNA"/>
</dbReference>
<evidence type="ECO:0000256" key="5">
    <source>
        <dbReference type="ARBA" id="ARBA00022989"/>
    </source>
</evidence>
<dbReference type="PANTHER" id="PTHR23517:SF3">
    <property type="entry name" value="INTEGRAL MEMBRANE TRANSPORT PROTEIN"/>
    <property type="match status" value="1"/>
</dbReference>
<dbReference type="InterPro" id="IPR011701">
    <property type="entry name" value="MFS"/>
</dbReference>
<keyword evidence="6 8" id="KW-0472">Membrane</keyword>
<feature type="transmembrane region" description="Helical" evidence="8">
    <location>
        <begin position="281"/>
        <end position="300"/>
    </location>
</feature>
<name>A0ABY4FRT9_9MICO</name>
<feature type="transmembrane region" description="Helical" evidence="8">
    <location>
        <begin position="405"/>
        <end position="426"/>
    </location>
</feature>
<evidence type="ECO:0000256" key="1">
    <source>
        <dbReference type="ARBA" id="ARBA00004651"/>
    </source>
</evidence>
<feature type="domain" description="Major facilitator superfamily (MFS) profile" evidence="9">
    <location>
        <begin position="1"/>
        <end position="429"/>
    </location>
</feature>
<evidence type="ECO:0000256" key="7">
    <source>
        <dbReference type="SAM" id="MobiDB-lite"/>
    </source>
</evidence>
<evidence type="ECO:0000256" key="6">
    <source>
        <dbReference type="ARBA" id="ARBA00023136"/>
    </source>
</evidence>
<feature type="transmembrane region" description="Helical" evidence="8">
    <location>
        <begin position="338"/>
        <end position="364"/>
    </location>
</feature>
<dbReference type="Proteomes" id="UP000831775">
    <property type="component" value="Chromosome"/>
</dbReference>
<feature type="transmembrane region" description="Helical" evidence="8">
    <location>
        <begin position="49"/>
        <end position="70"/>
    </location>
</feature>
<feature type="transmembrane region" description="Helical" evidence="8">
    <location>
        <begin position="77"/>
        <end position="95"/>
    </location>
</feature>
<sequence>MSNANSALLLKLAPSIYGPTILFTLGEYAVLPLIPVIAVQMGASLGLSGFIASAVVVGQLAGNLPASWVVSRAGERIAMLIAAAVALVATIGIALAPTPALLGLAVFVVGFAAATFGLARHSFMTTRVPVAFRARALSLIGGSHRLGRFAGPFLAAALVALTGNPGATIWAFMGCLVLAALLVGLAPDPERLVPLAASGGTESGGAGPSGAATGGSATGGTGIPNTAIPNPDQRPGGILAAIRAGHAPLLRVGGCAAILSGLRSVKDVFLPLWGLSIGMDAPGIALVVGISGTIDFALFYTSGQVMDRFGRLWAALPATAAMALSFLVLSLTHDVPGAVGWLIACAVVIGIGNGLSSGIVLTLGADLAPMNNPAPFLAAWRTLVDFGGAAAPLAVSAISVASLPIASAATGVLAILGVAGFARWVPRYIPRARGMRR</sequence>
<evidence type="ECO:0000256" key="8">
    <source>
        <dbReference type="SAM" id="Phobius"/>
    </source>
</evidence>
<dbReference type="RefSeq" id="WP_244683820.1">
    <property type="nucleotide sequence ID" value="NZ_CP095043.1"/>
</dbReference>
<evidence type="ECO:0000256" key="3">
    <source>
        <dbReference type="ARBA" id="ARBA00022475"/>
    </source>
</evidence>
<accession>A0ABY4FRT9</accession>